<dbReference type="GO" id="GO:0045454">
    <property type="term" value="P:cell redox homeostasis"/>
    <property type="evidence" value="ECO:0007669"/>
    <property type="project" value="TreeGrafter"/>
</dbReference>
<evidence type="ECO:0000256" key="9">
    <source>
        <dbReference type="ARBA" id="ARBA00032824"/>
    </source>
</evidence>
<evidence type="ECO:0000259" key="14">
    <source>
        <dbReference type="PROSITE" id="PS51352"/>
    </source>
</evidence>
<keyword evidence="6" id="KW-0560">Oxidoreductase</keyword>
<organism evidence="15 16">
    <name type="scientific">Neolewinella agarilytica</name>
    <dbReference type="NCBI Taxonomy" id="478744"/>
    <lineage>
        <taxon>Bacteria</taxon>
        <taxon>Pseudomonadati</taxon>
        <taxon>Bacteroidota</taxon>
        <taxon>Saprospiria</taxon>
        <taxon>Saprospirales</taxon>
        <taxon>Lewinellaceae</taxon>
        <taxon>Neolewinella</taxon>
    </lineage>
</organism>
<evidence type="ECO:0000256" key="5">
    <source>
        <dbReference type="ARBA" id="ARBA00022862"/>
    </source>
</evidence>
<evidence type="ECO:0000313" key="16">
    <source>
        <dbReference type="Proteomes" id="UP000199021"/>
    </source>
</evidence>
<dbReference type="GO" id="GO:0008379">
    <property type="term" value="F:thioredoxin peroxidase activity"/>
    <property type="evidence" value="ECO:0007669"/>
    <property type="project" value="TreeGrafter"/>
</dbReference>
<dbReference type="OrthoDB" id="9812811at2"/>
<sequence length="153" mass="16918">MTSLQKGDAAPDFSGTLHDGSTVSLADYAGKKLIIFFYPKDDTPGCTAAACSLRDNFGELKAKGYELLGVSPDKPAKHQKFIDKHSLPMPLLADEEHKMMDAYGTWGPKKFMGREYDGVLRTTFVIDENGIIDRVYTKVKTKVHAEQIMADEA</sequence>
<dbReference type="PIRSF" id="PIRSF000239">
    <property type="entry name" value="AHPC"/>
    <property type="match status" value="1"/>
</dbReference>
<keyword evidence="7" id="KW-1015">Disulfide bond</keyword>
<dbReference type="AlphaFoldDB" id="A0A1H9BAD2"/>
<evidence type="ECO:0000256" key="7">
    <source>
        <dbReference type="ARBA" id="ARBA00023157"/>
    </source>
</evidence>
<reference evidence="16" key="1">
    <citation type="submission" date="2016-10" db="EMBL/GenBank/DDBJ databases">
        <authorList>
            <person name="Varghese N."/>
            <person name="Submissions S."/>
        </authorList>
    </citation>
    <scope>NUCLEOTIDE SEQUENCE [LARGE SCALE GENOMIC DNA]</scope>
    <source>
        <strain evidence="16">DSM 24740</strain>
    </source>
</reference>
<keyword evidence="8" id="KW-0676">Redox-active center</keyword>
<comment type="subunit">
    <text evidence="2">Monomer.</text>
</comment>
<dbReference type="SUPFAM" id="SSF52833">
    <property type="entry name" value="Thioredoxin-like"/>
    <property type="match status" value="1"/>
</dbReference>
<dbReference type="CDD" id="cd03017">
    <property type="entry name" value="PRX_BCP"/>
    <property type="match status" value="1"/>
</dbReference>
<dbReference type="Gene3D" id="3.40.30.10">
    <property type="entry name" value="Glutaredoxin"/>
    <property type="match status" value="1"/>
</dbReference>
<dbReference type="InterPro" id="IPR024706">
    <property type="entry name" value="Peroxiredoxin_AhpC-typ"/>
</dbReference>
<evidence type="ECO:0000256" key="12">
    <source>
        <dbReference type="ARBA" id="ARBA00049091"/>
    </source>
</evidence>
<protein>
    <recommendedName>
        <fullName evidence="3">thioredoxin-dependent peroxiredoxin</fullName>
        <ecNumber evidence="3">1.11.1.24</ecNumber>
    </recommendedName>
    <alternativeName>
        <fullName evidence="9">Thioredoxin peroxidase</fullName>
    </alternativeName>
    <alternativeName>
        <fullName evidence="11">Thioredoxin-dependent peroxiredoxin Bcp</fullName>
    </alternativeName>
</protein>
<dbReference type="Proteomes" id="UP000199021">
    <property type="component" value="Unassembled WGS sequence"/>
</dbReference>
<dbReference type="PANTHER" id="PTHR42801:SF4">
    <property type="entry name" value="AHPC_TSA FAMILY PROTEIN"/>
    <property type="match status" value="1"/>
</dbReference>
<name>A0A1H9BAD2_9BACT</name>
<proteinExistence type="inferred from homology"/>
<dbReference type="InterPro" id="IPR000866">
    <property type="entry name" value="AhpC/TSA"/>
</dbReference>
<evidence type="ECO:0000256" key="11">
    <source>
        <dbReference type="ARBA" id="ARBA00042639"/>
    </source>
</evidence>
<dbReference type="InterPro" id="IPR050924">
    <property type="entry name" value="Peroxiredoxin_BCP/PrxQ"/>
</dbReference>
<dbReference type="FunFam" id="3.40.30.10:FF:000007">
    <property type="entry name" value="Thioredoxin-dependent thiol peroxidase"/>
    <property type="match status" value="1"/>
</dbReference>
<gene>
    <name evidence="15" type="ORF">SAMN05444359_10337</name>
</gene>
<comment type="catalytic activity">
    <reaction evidence="12">
        <text>a hydroperoxide + [thioredoxin]-dithiol = an alcohol + [thioredoxin]-disulfide + H2O</text>
        <dbReference type="Rhea" id="RHEA:62620"/>
        <dbReference type="Rhea" id="RHEA-COMP:10698"/>
        <dbReference type="Rhea" id="RHEA-COMP:10700"/>
        <dbReference type="ChEBI" id="CHEBI:15377"/>
        <dbReference type="ChEBI" id="CHEBI:29950"/>
        <dbReference type="ChEBI" id="CHEBI:30879"/>
        <dbReference type="ChEBI" id="CHEBI:35924"/>
        <dbReference type="ChEBI" id="CHEBI:50058"/>
        <dbReference type="EC" id="1.11.1.24"/>
    </reaction>
</comment>
<dbReference type="InterPro" id="IPR013766">
    <property type="entry name" value="Thioredoxin_domain"/>
</dbReference>
<evidence type="ECO:0000256" key="2">
    <source>
        <dbReference type="ARBA" id="ARBA00011245"/>
    </source>
</evidence>
<dbReference type="GO" id="GO:0005737">
    <property type="term" value="C:cytoplasm"/>
    <property type="evidence" value="ECO:0007669"/>
    <property type="project" value="TreeGrafter"/>
</dbReference>
<comment type="function">
    <text evidence="1">Thiol-specific peroxidase that catalyzes the reduction of hydrogen peroxide and organic hydroperoxides to water and alcohols, respectively. Plays a role in cell protection against oxidative stress by detoxifying peroxides and as sensor of hydrogen peroxide-mediated signaling events.</text>
</comment>
<evidence type="ECO:0000256" key="6">
    <source>
        <dbReference type="ARBA" id="ARBA00023002"/>
    </source>
</evidence>
<evidence type="ECO:0000256" key="10">
    <source>
        <dbReference type="ARBA" id="ARBA00038489"/>
    </source>
</evidence>
<dbReference type="GO" id="GO:0034599">
    <property type="term" value="P:cellular response to oxidative stress"/>
    <property type="evidence" value="ECO:0007669"/>
    <property type="project" value="TreeGrafter"/>
</dbReference>
<evidence type="ECO:0000256" key="4">
    <source>
        <dbReference type="ARBA" id="ARBA00022559"/>
    </source>
</evidence>
<comment type="similarity">
    <text evidence="10">Belongs to the peroxiredoxin family. BCP/PrxQ subfamily.</text>
</comment>
<evidence type="ECO:0000256" key="13">
    <source>
        <dbReference type="PIRSR" id="PIRSR000239-1"/>
    </source>
</evidence>
<dbReference type="Pfam" id="PF00578">
    <property type="entry name" value="AhpC-TSA"/>
    <property type="match status" value="1"/>
</dbReference>
<keyword evidence="4" id="KW-0575">Peroxidase</keyword>
<accession>A0A1H9BAD2</accession>
<dbReference type="EMBL" id="FOFB01000003">
    <property type="protein sequence ID" value="SEP85633.1"/>
    <property type="molecule type" value="Genomic_DNA"/>
</dbReference>
<dbReference type="NCBIfam" id="NF006960">
    <property type="entry name" value="PRK09437.1"/>
    <property type="match status" value="1"/>
</dbReference>
<keyword evidence="16" id="KW-1185">Reference proteome</keyword>
<evidence type="ECO:0000313" key="15">
    <source>
        <dbReference type="EMBL" id="SEP85633.1"/>
    </source>
</evidence>
<dbReference type="STRING" id="478744.SAMN05444359_10337"/>
<evidence type="ECO:0000256" key="3">
    <source>
        <dbReference type="ARBA" id="ARBA00013017"/>
    </source>
</evidence>
<evidence type="ECO:0000256" key="8">
    <source>
        <dbReference type="ARBA" id="ARBA00023284"/>
    </source>
</evidence>
<dbReference type="EC" id="1.11.1.24" evidence="3"/>
<dbReference type="InParanoid" id="A0A1H9BAD2"/>
<keyword evidence="5" id="KW-0049">Antioxidant</keyword>
<dbReference type="PROSITE" id="PS51352">
    <property type="entry name" value="THIOREDOXIN_2"/>
    <property type="match status" value="1"/>
</dbReference>
<dbReference type="InterPro" id="IPR036249">
    <property type="entry name" value="Thioredoxin-like_sf"/>
</dbReference>
<dbReference type="PANTHER" id="PTHR42801">
    <property type="entry name" value="THIOREDOXIN-DEPENDENT PEROXIDE REDUCTASE"/>
    <property type="match status" value="1"/>
</dbReference>
<dbReference type="FunCoup" id="A0A1H9BAD2">
    <property type="interactions" value="432"/>
</dbReference>
<feature type="domain" description="Thioredoxin" evidence="14">
    <location>
        <begin position="4"/>
        <end position="153"/>
    </location>
</feature>
<dbReference type="RefSeq" id="WP_090165470.1">
    <property type="nucleotide sequence ID" value="NZ_FOFB01000003.1"/>
</dbReference>
<feature type="active site" description="Cysteine sulfenic acid (-SOH) intermediate; for peroxidase activity" evidence="13">
    <location>
        <position position="46"/>
    </location>
</feature>
<evidence type="ECO:0000256" key="1">
    <source>
        <dbReference type="ARBA" id="ARBA00003330"/>
    </source>
</evidence>